<dbReference type="SFLD" id="SFLDG01129">
    <property type="entry name" value="C1.5:_HAD__Beta-PGM__Phosphata"/>
    <property type="match status" value="1"/>
</dbReference>
<keyword evidence="2" id="KW-1185">Reference proteome</keyword>
<dbReference type="InterPro" id="IPR006439">
    <property type="entry name" value="HAD-SF_hydro_IA"/>
</dbReference>
<dbReference type="Gene3D" id="1.10.150.240">
    <property type="entry name" value="Putative phosphatase, domain 2"/>
    <property type="match status" value="1"/>
</dbReference>
<protein>
    <submittedName>
        <fullName evidence="1">HAD family phosphatase</fullName>
    </submittedName>
</protein>
<dbReference type="Gene3D" id="3.40.50.1000">
    <property type="entry name" value="HAD superfamily/HAD-like"/>
    <property type="match status" value="1"/>
</dbReference>
<dbReference type="CDD" id="cd02603">
    <property type="entry name" value="HAD_sEH-N_like"/>
    <property type="match status" value="1"/>
</dbReference>
<comment type="caution">
    <text evidence="1">The sequence shown here is derived from an EMBL/GenBank/DDBJ whole genome shotgun (WGS) entry which is preliminary data.</text>
</comment>
<proteinExistence type="predicted"/>
<evidence type="ECO:0000313" key="1">
    <source>
        <dbReference type="EMBL" id="MCK7614075.1"/>
    </source>
</evidence>
<gene>
    <name evidence="1" type="ORF">M0H32_18045</name>
</gene>
<dbReference type="SUPFAM" id="SSF56784">
    <property type="entry name" value="HAD-like"/>
    <property type="match status" value="1"/>
</dbReference>
<dbReference type="NCBIfam" id="TIGR01509">
    <property type="entry name" value="HAD-SF-IA-v3"/>
    <property type="match status" value="1"/>
</dbReference>
<dbReference type="InterPro" id="IPR023214">
    <property type="entry name" value="HAD_sf"/>
</dbReference>
<organism evidence="1 2">
    <name type="scientific">Roseibium sediminicola</name>
    <dbReference type="NCBI Taxonomy" id="2933272"/>
    <lineage>
        <taxon>Bacteria</taxon>
        <taxon>Pseudomonadati</taxon>
        <taxon>Pseudomonadota</taxon>
        <taxon>Alphaproteobacteria</taxon>
        <taxon>Hyphomicrobiales</taxon>
        <taxon>Stappiaceae</taxon>
        <taxon>Roseibium</taxon>
    </lineage>
</organism>
<accession>A0ABT0GX99</accession>
<dbReference type="RefSeq" id="WP_248156464.1">
    <property type="nucleotide sequence ID" value="NZ_JALNMJ010000013.1"/>
</dbReference>
<dbReference type="SFLD" id="SFLDS00003">
    <property type="entry name" value="Haloacid_Dehalogenase"/>
    <property type="match status" value="1"/>
</dbReference>
<dbReference type="PANTHER" id="PTHR43611:SF3">
    <property type="entry name" value="FLAVIN MONONUCLEOTIDE HYDROLASE 1, CHLOROPLATIC"/>
    <property type="match status" value="1"/>
</dbReference>
<dbReference type="InterPro" id="IPR036412">
    <property type="entry name" value="HAD-like_sf"/>
</dbReference>
<dbReference type="InterPro" id="IPR023198">
    <property type="entry name" value="PGP-like_dom2"/>
</dbReference>
<reference evidence="1" key="1">
    <citation type="submission" date="2022-04" db="EMBL/GenBank/DDBJ databases">
        <title>Roseibium sp. CAU 1639 isolated from mud.</title>
        <authorList>
            <person name="Kim W."/>
        </authorList>
    </citation>
    <scope>NUCLEOTIDE SEQUENCE</scope>
    <source>
        <strain evidence="1">CAU 1639</strain>
    </source>
</reference>
<name>A0ABT0GX99_9HYPH</name>
<sequence length="206" mass="22995">MTNPITTVVFDIGNVLVEWNPEHLYSRLIPDDAQRQVFLETVCTAEWNLQQDLGRPWPEAVAMLVQQHPDKADLIEAYYKDWHDMVPGEIPGTPALLAALKANGTPLYAITNFSSEKFAETQDRFPFLKTSFLDIVVSGDERLAKPEPQIYQVLFQRNGLDPAACLFIDDSAQNVAMARELGMTAHHFKEAGELEADLVALGLLAV</sequence>
<dbReference type="Pfam" id="PF00702">
    <property type="entry name" value="Hydrolase"/>
    <property type="match status" value="1"/>
</dbReference>
<dbReference type="EMBL" id="JALNMJ010000013">
    <property type="protein sequence ID" value="MCK7614075.1"/>
    <property type="molecule type" value="Genomic_DNA"/>
</dbReference>
<evidence type="ECO:0000313" key="2">
    <source>
        <dbReference type="Proteomes" id="UP001431221"/>
    </source>
</evidence>
<dbReference type="PRINTS" id="PR00413">
    <property type="entry name" value="HADHALOGNASE"/>
</dbReference>
<dbReference type="PANTHER" id="PTHR43611">
    <property type="entry name" value="ALPHA-D-GLUCOSE 1-PHOSPHATE PHOSPHATASE"/>
    <property type="match status" value="1"/>
</dbReference>
<dbReference type="Proteomes" id="UP001431221">
    <property type="component" value="Unassembled WGS sequence"/>
</dbReference>